<gene>
    <name evidence="1" type="ORF">N865_00415</name>
</gene>
<dbReference type="STRING" id="1386089.N865_00415"/>
<sequence>MMREFEFAFEDRYRLPALLFGVTPERARVIVTDDKLLVRFGSWRLHTTLANVSHTQVTRGYSWIRTAGPAHLSLTDRGVTFATNSQQGLCISFLEPVHAIEPTGFLRHPAATVTVEDPEELAAALRH</sequence>
<evidence type="ECO:0000313" key="1">
    <source>
        <dbReference type="EMBL" id="EWT02182.1"/>
    </source>
</evidence>
<accession>W9GAC4</accession>
<dbReference type="eggNOG" id="ENOG5032W8F">
    <property type="taxonomic scope" value="Bacteria"/>
</dbReference>
<comment type="caution">
    <text evidence="1">The sequence shown here is derived from an EMBL/GenBank/DDBJ whole genome shotgun (WGS) entry which is preliminary data.</text>
</comment>
<proteinExistence type="predicted"/>
<dbReference type="PATRIC" id="fig|1386089.3.peg.1589"/>
<organism evidence="1 2">
    <name type="scientific">Intrasporangium oryzae NRRL B-24470</name>
    <dbReference type="NCBI Taxonomy" id="1386089"/>
    <lineage>
        <taxon>Bacteria</taxon>
        <taxon>Bacillati</taxon>
        <taxon>Actinomycetota</taxon>
        <taxon>Actinomycetes</taxon>
        <taxon>Micrococcales</taxon>
        <taxon>Intrasporangiaceae</taxon>
        <taxon>Intrasporangium</taxon>
    </lineage>
</organism>
<dbReference type="EMBL" id="AWSA01000013">
    <property type="protein sequence ID" value="EWT02182.1"/>
    <property type="molecule type" value="Genomic_DNA"/>
</dbReference>
<protein>
    <submittedName>
        <fullName evidence="1">Uncharacterized protein</fullName>
    </submittedName>
</protein>
<reference evidence="1 2" key="1">
    <citation type="submission" date="2013-08" db="EMBL/GenBank/DDBJ databases">
        <title>Intrasporangium oryzae NRRL B-24470.</title>
        <authorList>
            <person name="Liu H."/>
            <person name="Wang G."/>
        </authorList>
    </citation>
    <scope>NUCLEOTIDE SEQUENCE [LARGE SCALE GENOMIC DNA]</scope>
    <source>
        <strain evidence="1 2">NRRL B-24470</strain>
    </source>
</reference>
<dbReference type="Proteomes" id="UP000019489">
    <property type="component" value="Unassembled WGS sequence"/>
</dbReference>
<name>W9GAC4_9MICO</name>
<evidence type="ECO:0000313" key="2">
    <source>
        <dbReference type="Proteomes" id="UP000019489"/>
    </source>
</evidence>
<dbReference type="AlphaFoldDB" id="W9GAC4"/>
<keyword evidence="2" id="KW-1185">Reference proteome</keyword>